<dbReference type="SMART" id="SM00387">
    <property type="entry name" value="HATPase_c"/>
    <property type="match status" value="1"/>
</dbReference>
<evidence type="ECO:0000256" key="2">
    <source>
        <dbReference type="ARBA" id="ARBA00012438"/>
    </source>
</evidence>
<keyword evidence="6" id="KW-0175">Coiled coil</keyword>
<gene>
    <name evidence="10" type="ORF">ACI2I3_06765</name>
</gene>
<dbReference type="EMBL" id="JBJDPD010000009">
    <property type="protein sequence ID" value="MFK4001034.1"/>
    <property type="molecule type" value="Genomic_DNA"/>
</dbReference>
<evidence type="ECO:0000259" key="8">
    <source>
        <dbReference type="PROSITE" id="PS50109"/>
    </source>
</evidence>
<dbReference type="SUPFAM" id="SSF52172">
    <property type="entry name" value="CheY-like"/>
    <property type="match status" value="1"/>
</dbReference>
<reference evidence="10 11" key="1">
    <citation type="submission" date="2024-11" db="EMBL/GenBank/DDBJ databases">
        <title>The Natural Products Discovery Center: Release of the First 8490 Sequenced Strains for Exploring Actinobacteria Biosynthetic Diversity.</title>
        <authorList>
            <person name="Kalkreuter E."/>
            <person name="Kautsar S.A."/>
            <person name="Yang D."/>
            <person name="Bader C.D."/>
            <person name="Teijaro C.N."/>
            <person name="Fluegel L."/>
            <person name="Davis C.M."/>
            <person name="Simpson J.R."/>
            <person name="Lauterbach L."/>
            <person name="Steele A.D."/>
            <person name="Gui C."/>
            <person name="Meng S."/>
            <person name="Li G."/>
            <person name="Viehrig K."/>
            <person name="Ye F."/>
            <person name="Su P."/>
            <person name="Kiefer A.F."/>
            <person name="Nichols A."/>
            <person name="Cepeda A.J."/>
            <person name="Yan W."/>
            <person name="Fan B."/>
            <person name="Jiang Y."/>
            <person name="Adhikari A."/>
            <person name="Zheng C.-J."/>
            <person name="Schuster L."/>
            <person name="Cowan T.M."/>
            <person name="Smanski M.J."/>
            <person name="Chevrette M.G."/>
            <person name="De Carvalho L.P.S."/>
            <person name="Shen B."/>
        </authorList>
    </citation>
    <scope>NUCLEOTIDE SEQUENCE [LARGE SCALE GENOMIC DNA]</scope>
    <source>
        <strain evidence="10 11">NPDC077433</strain>
    </source>
</reference>
<dbReference type="Gene3D" id="1.10.287.130">
    <property type="match status" value="1"/>
</dbReference>
<dbReference type="Proteomes" id="UP001620234">
    <property type="component" value="Unassembled WGS sequence"/>
</dbReference>
<dbReference type="InterPro" id="IPR004358">
    <property type="entry name" value="Sig_transdc_His_kin-like_C"/>
</dbReference>
<dbReference type="InterPro" id="IPR036097">
    <property type="entry name" value="HisK_dim/P_sf"/>
</dbReference>
<dbReference type="InterPro" id="IPR000014">
    <property type="entry name" value="PAS"/>
</dbReference>
<dbReference type="Gene3D" id="3.30.450.20">
    <property type="entry name" value="PAS domain"/>
    <property type="match status" value="1"/>
</dbReference>
<feature type="modified residue" description="4-aspartylphosphate" evidence="5">
    <location>
        <position position="881"/>
    </location>
</feature>
<keyword evidence="7" id="KW-0812">Transmembrane</keyword>
<dbReference type="PRINTS" id="PR00344">
    <property type="entry name" value="BCTRLSENSOR"/>
</dbReference>
<feature type="coiled-coil region" evidence="6">
    <location>
        <begin position="349"/>
        <end position="379"/>
    </location>
</feature>
<keyword evidence="11" id="KW-1185">Reference proteome</keyword>
<dbReference type="InterPro" id="IPR003594">
    <property type="entry name" value="HATPase_dom"/>
</dbReference>
<dbReference type="PROSITE" id="PS50110">
    <property type="entry name" value="RESPONSE_REGULATORY"/>
    <property type="match status" value="1"/>
</dbReference>
<dbReference type="SMART" id="SM00448">
    <property type="entry name" value="REC"/>
    <property type="match status" value="1"/>
</dbReference>
<organism evidence="10 11">
    <name type="scientific">Psychrobacter namhaensis</name>
    <dbReference type="NCBI Taxonomy" id="292734"/>
    <lineage>
        <taxon>Bacteria</taxon>
        <taxon>Pseudomonadati</taxon>
        <taxon>Pseudomonadota</taxon>
        <taxon>Gammaproteobacteria</taxon>
        <taxon>Moraxellales</taxon>
        <taxon>Moraxellaceae</taxon>
        <taxon>Psychrobacter</taxon>
    </lineage>
</organism>
<dbReference type="Gene3D" id="3.40.50.2300">
    <property type="match status" value="1"/>
</dbReference>
<dbReference type="SUPFAM" id="SSF55874">
    <property type="entry name" value="ATPase domain of HSP90 chaperone/DNA topoisomerase II/histidine kinase"/>
    <property type="match status" value="1"/>
</dbReference>
<name>A0ABW8L7Z5_9GAMM</name>
<dbReference type="EC" id="2.7.13.3" evidence="2"/>
<feature type="domain" description="Histidine kinase" evidence="8">
    <location>
        <begin position="379"/>
        <end position="624"/>
    </location>
</feature>
<dbReference type="InterPro" id="IPR035965">
    <property type="entry name" value="PAS-like_dom_sf"/>
</dbReference>
<dbReference type="InterPro" id="IPR011006">
    <property type="entry name" value="CheY-like_superfamily"/>
</dbReference>
<evidence type="ECO:0000313" key="10">
    <source>
        <dbReference type="EMBL" id="MFK4001034.1"/>
    </source>
</evidence>
<comment type="catalytic activity">
    <reaction evidence="1">
        <text>ATP + protein L-histidine = ADP + protein N-phospho-L-histidine.</text>
        <dbReference type="EC" id="2.7.13.3"/>
    </reaction>
</comment>
<dbReference type="PROSITE" id="PS50109">
    <property type="entry name" value="HIS_KIN"/>
    <property type="match status" value="1"/>
</dbReference>
<proteinExistence type="predicted"/>
<dbReference type="InterPro" id="IPR036890">
    <property type="entry name" value="HATPase_C_sf"/>
</dbReference>
<dbReference type="SUPFAM" id="SSF47384">
    <property type="entry name" value="Homodimeric domain of signal transducing histidine kinase"/>
    <property type="match status" value="1"/>
</dbReference>
<dbReference type="SMART" id="SM00091">
    <property type="entry name" value="PAS"/>
    <property type="match status" value="1"/>
</dbReference>
<comment type="caution">
    <text evidence="10">The sequence shown here is derived from an EMBL/GenBank/DDBJ whole genome shotgun (WGS) entry which is preliminary data.</text>
</comment>
<sequence length="949" mass="107973">MQQFQSLQRLLTFYAMTLLVMLGLYYFNMFYGIKKHGEQHSVDTFYLLQHKVTSGDELLNRDIKEILDNPAFKDTSYQLIFITPSGQTYIHRHARPGEPAFATVTFPTITPSSANSGSYSAHTLNNNNVTGTIKLKSGHQIYLILRHEPFAIDWISYHYWLPLMIAIIFLITALLYILSRQNSWNQLLAYSDNLSGHAKDAYTPPPFSPKKSATEFLRLGHALSRVSYQLHSDYHRIRTLTHRLERLVEQAPLPMLMIMRHGQISFFNQRFEQLFDSSSQQDESYELTDFFAGKDEFTQLLLQTLSNLRITRTLTVYSLENQQIYQLHITPWFGEHGQVHNFTVILNNINEFTTQIAQLQQQNQKLQQKLDELATLRSLVGYQLRVPLETMIDTLEPINPKTLSYKQHDILKTLIKSSQSMLTTLNDTLDIGEVEVRKARLSSEPVDIYKLSRGVNDLILDDIRQQGLELIYFFAPDCPRCIDTDAVRLRQILLNLLNNASKFTILGYIALTIDRVTHEQITQINSDYLLPTNKNMRVSQSSHWVRFSIKDTGGGIAIDKQNQLRTDVHQSNRQTHSKMAQNIDATGIGLNNANSFAQLLGGFIELQSTIGNGSTFNLYLPCRHPNYQPVYHRSQHLTHIHLIAVVNQALVAKHLQHLCEYLSISTTIYTSVDLATVQQLASQLVQVEQTLAPVLLLDYEYYDAVTFALSSPLLSKDGDLSHSEMKELELENQVFTNHEKQQALDKLLAHSSLPKILFSIKPERRIPSVLLDKYDGFLTKPLDANLLLSELLRLTLPARKKLVQTASFRNNSRHLAKEANKLASETTSPLVLVVEDSPTNQKITCKILSKLGYRSVVAEDGQQALDKLQEQRQDISLILMDCRMPVMDGLQATQAIRAQGDAIPIVALTANNTSEDREACLLVGMDEFLSKPINKEALEAVLQRLIKLS</sequence>
<dbReference type="SUPFAM" id="SSF55785">
    <property type="entry name" value="PYP-like sensor domain (PAS domain)"/>
    <property type="match status" value="1"/>
</dbReference>
<feature type="transmembrane region" description="Helical" evidence="7">
    <location>
        <begin position="12"/>
        <end position="31"/>
    </location>
</feature>
<evidence type="ECO:0000256" key="5">
    <source>
        <dbReference type="PROSITE-ProRule" id="PRU00169"/>
    </source>
</evidence>
<keyword evidence="7" id="KW-1133">Transmembrane helix</keyword>
<evidence type="ECO:0000313" key="11">
    <source>
        <dbReference type="Proteomes" id="UP001620234"/>
    </source>
</evidence>
<dbReference type="Pfam" id="PF00072">
    <property type="entry name" value="Response_reg"/>
    <property type="match status" value="1"/>
</dbReference>
<evidence type="ECO:0000256" key="7">
    <source>
        <dbReference type="SAM" id="Phobius"/>
    </source>
</evidence>
<feature type="domain" description="Response regulatory" evidence="9">
    <location>
        <begin position="830"/>
        <end position="946"/>
    </location>
</feature>
<dbReference type="CDD" id="cd17546">
    <property type="entry name" value="REC_hyHK_CKI1_RcsC-like"/>
    <property type="match status" value="1"/>
</dbReference>
<evidence type="ECO:0000256" key="4">
    <source>
        <dbReference type="ARBA" id="ARBA00023012"/>
    </source>
</evidence>
<dbReference type="InterPro" id="IPR001789">
    <property type="entry name" value="Sig_transdc_resp-reg_receiver"/>
</dbReference>
<accession>A0ABW8L7Z5</accession>
<evidence type="ECO:0000256" key="6">
    <source>
        <dbReference type="SAM" id="Coils"/>
    </source>
</evidence>
<protein>
    <recommendedName>
        <fullName evidence="2">histidine kinase</fullName>
        <ecNumber evidence="2">2.7.13.3</ecNumber>
    </recommendedName>
</protein>
<dbReference type="CDD" id="cd00130">
    <property type="entry name" value="PAS"/>
    <property type="match status" value="1"/>
</dbReference>
<evidence type="ECO:0000256" key="1">
    <source>
        <dbReference type="ARBA" id="ARBA00000085"/>
    </source>
</evidence>
<dbReference type="Gene3D" id="3.30.565.10">
    <property type="entry name" value="Histidine kinase-like ATPase, C-terminal domain"/>
    <property type="match status" value="1"/>
</dbReference>
<keyword evidence="4" id="KW-0902">Two-component regulatory system</keyword>
<dbReference type="Pfam" id="PF13188">
    <property type="entry name" value="PAS_8"/>
    <property type="match status" value="1"/>
</dbReference>
<feature type="transmembrane region" description="Helical" evidence="7">
    <location>
        <begin position="159"/>
        <end position="178"/>
    </location>
</feature>
<keyword evidence="3 5" id="KW-0597">Phosphoprotein</keyword>
<dbReference type="Pfam" id="PF02518">
    <property type="entry name" value="HATPase_c"/>
    <property type="match status" value="1"/>
</dbReference>
<dbReference type="PANTHER" id="PTHR45339">
    <property type="entry name" value="HYBRID SIGNAL TRANSDUCTION HISTIDINE KINASE J"/>
    <property type="match status" value="1"/>
</dbReference>
<dbReference type="RefSeq" id="WP_230710395.1">
    <property type="nucleotide sequence ID" value="NZ_JBJDPD010000009.1"/>
</dbReference>
<evidence type="ECO:0000256" key="3">
    <source>
        <dbReference type="ARBA" id="ARBA00022553"/>
    </source>
</evidence>
<evidence type="ECO:0000259" key="9">
    <source>
        <dbReference type="PROSITE" id="PS50110"/>
    </source>
</evidence>
<dbReference type="PANTHER" id="PTHR45339:SF1">
    <property type="entry name" value="HYBRID SIGNAL TRANSDUCTION HISTIDINE KINASE J"/>
    <property type="match status" value="1"/>
</dbReference>
<dbReference type="InterPro" id="IPR005467">
    <property type="entry name" value="His_kinase_dom"/>
</dbReference>
<keyword evidence="7" id="KW-0472">Membrane</keyword>